<proteinExistence type="predicted"/>
<dbReference type="InterPro" id="IPR000719">
    <property type="entry name" value="Prot_kinase_dom"/>
</dbReference>
<dbReference type="Pfam" id="PF00069">
    <property type="entry name" value="Pkinase"/>
    <property type="match status" value="1"/>
</dbReference>
<evidence type="ECO:0000256" key="3">
    <source>
        <dbReference type="ARBA" id="ARBA00023180"/>
    </source>
</evidence>
<sequence length="99" mass="11151">MWTSEGFDAFTSEIETLGSIRHRNIVRLLGWGSNLKIKLLFYNFLPNESLSSLIHGGGKRGVDWEARYDIMLSVVHALAYLHHDCVPAILHGDVKAMNV</sequence>
<evidence type="ECO:0000259" key="4">
    <source>
        <dbReference type="PROSITE" id="PS50011"/>
    </source>
</evidence>
<dbReference type="InterPro" id="IPR050647">
    <property type="entry name" value="Plant_LRR-RLKs"/>
</dbReference>
<dbReference type="PROSITE" id="PS50011">
    <property type="entry name" value="PROTEIN_KINASE_DOM"/>
    <property type="match status" value="1"/>
</dbReference>
<dbReference type="EMBL" id="JBBPBN010000004">
    <property type="protein sequence ID" value="KAK9040969.1"/>
    <property type="molecule type" value="Genomic_DNA"/>
</dbReference>
<dbReference type="PANTHER" id="PTHR48056:SF43">
    <property type="entry name" value="LRR RECEPTOR-LIKE SERINE_THREONINE-PROTEIN KINASE"/>
    <property type="match status" value="1"/>
</dbReference>
<organism evidence="5 6">
    <name type="scientific">Hibiscus sabdariffa</name>
    <name type="common">roselle</name>
    <dbReference type="NCBI Taxonomy" id="183260"/>
    <lineage>
        <taxon>Eukaryota</taxon>
        <taxon>Viridiplantae</taxon>
        <taxon>Streptophyta</taxon>
        <taxon>Embryophyta</taxon>
        <taxon>Tracheophyta</taxon>
        <taxon>Spermatophyta</taxon>
        <taxon>Magnoliopsida</taxon>
        <taxon>eudicotyledons</taxon>
        <taxon>Gunneridae</taxon>
        <taxon>Pentapetalae</taxon>
        <taxon>rosids</taxon>
        <taxon>malvids</taxon>
        <taxon>Malvales</taxon>
        <taxon>Malvaceae</taxon>
        <taxon>Malvoideae</taxon>
        <taxon>Hibiscus</taxon>
    </lineage>
</organism>
<dbReference type="InterPro" id="IPR011009">
    <property type="entry name" value="Kinase-like_dom_sf"/>
</dbReference>
<evidence type="ECO:0000313" key="6">
    <source>
        <dbReference type="Proteomes" id="UP001396334"/>
    </source>
</evidence>
<dbReference type="Gene3D" id="1.10.510.10">
    <property type="entry name" value="Transferase(Phosphotransferase) domain 1"/>
    <property type="match status" value="1"/>
</dbReference>
<feature type="domain" description="Protein kinase" evidence="4">
    <location>
        <begin position="1"/>
        <end position="99"/>
    </location>
</feature>
<comment type="caution">
    <text evidence="5">The sequence shown here is derived from an EMBL/GenBank/DDBJ whole genome shotgun (WGS) entry which is preliminary data.</text>
</comment>
<gene>
    <name evidence="5" type="ORF">V6N11_016102</name>
</gene>
<name>A0ABR2TUM9_9ROSI</name>
<evidence type="ECO:0000256" key="1">
    <source>
        <dbReference type="ARBA" id="ARBA00022614"/>
    </source>
</evidence>
<protein>
    <recommendedName>
        <fullName evidence="4">Protein kinase domain-containing protein</fullName>
    </recommendedName>
</protein>
<keyword evidence="1" id="KW-0433">Leucine-rich repeat</keyword>
<dbReference type="Proteomes" id="UP001396334">
    <property type="component" value="Unassembled WGS sequence"/>
</dbReference>
<evidence type="ECO:0000256" key="2">
    <source>
        <dbReference type="ARBA" id="ARBA00022737"/>
    </source>
</evidence>
<keyword evidence="2" id="KW-0677">Repeat</keyword>
<evidence type="ECO:0000313" key="5">
    <source>
        <dbReference type="EMBL" id="KAK9040969.1"/>
    </source>
</evidence>
<dbReference type="PANTHER" id="PTHR48056">
    <property type="entry name" value="LRR RECEPTOR-LIKE SERINE/THREONINE-PROTEIN KINASE-RELATED"/>
    <property type="match status" value="1"/>
</dbReference>
<keyword evidence="6" id="KW-1185">Reference proteome</keyword>
<keyword evidence="3" id="KW-0325">Glycoprotein</keyword>
<dbReference type="SUPFAM" id="SSF56112">
    <property type="entry name" value="Protein kinase-like (PK-like)"/>
    <property type="match status" value="1"/>
</dbReference>
<accession>A0ABR2TUM9</accession>
<reference evidence="5 6" key="1">
    <citation type="journal article" date="2024" name="G3 (Bethesda)">
        <title>Genome assembly of Hibiscus sabdariffa L. provides insights into metabolisms of medicinal natural products.</title>
        <authorList>
            <person name="Kim T."/>
        </authorList>
    </citation>
    <scope>NUCLEOTIDE SEQUENCE [LARGE SCALE GENOMIC DNA]</scope>
    <source>
        <strain evidence="5">TK-2024</strain>
        <tissue evidence="5">Old leaves</tissue>
    </source>
</reference>